<protein>
    <submittedName>
        <fullName evidence="1">Uncharacterized protein</fullName>
    </submittedName>
</protein>
<name>A0A3M7Q5L8_BRAPC</name>
<organism evidence="1 2">
    <name type="scientific">Brachionus plicatilis</name>
    <name type="common">Marine rotifer</name>
    <name type="synonym">Brachionus muelleri</name>
    <dbReference type="NCBI Taxonomy" id="10195"/>
    <lineage>
        <taxon>Eukaryota</taxon>
        <taxon>Metazoa</taxon>
        <taxon>Spiralia</taxon>
        <taxon>Gnathifera</taxon>
        <taxon>Rotifera</taxon>
        <taxon>Eurotatoria</taxon>
        <taxon>Monogononta</taxon>
        <taxon>Pseudotrocha</taxon>
        <taxon>Ploima</taxon>
        <taxon>Brachionidae</taxon>
        <taxon>Brachionus</taxon>
    </lineage>
</organism>
<accession>A0A3M7Q5L8</accession>
<dbReference type="Proteomes" id="UP000276133">
    <property type="component" value="Unassembled WGS sequence"/>
</dbReference>
<gene>
    <name evidence="1" type="ORF">BpHYR1_042371</name>
</gene>
<evidence type="ECO:0000313" key="2">
    <source>
        <dbReference type="Proteomes" id="UP000276133"/>
    </source>
</evidence>
<reference evidence="1 2" key="1">
    <citation type="journal article" date="2018" name="Sci. Rep.">
        <title>Genomic signatures of local adaptation to the degree of environmental predictability in rotifers.</title>
        <authorList>
            <person name="Franch-Gras L."/>
            <person name="Hahn C."/>
            <person name="Garcia-Roger E.M."/>
            <person name="Carmona M.J."/>
            <person name="Serra M."/>
            <person name="Gomez A."/>
        </authorList>
    </citation>
    <scope>NUCLEOTIDE SEQUENCE [LARGE SCALE GENOMIC DNA]</scope>
    <source>
        <strain evidence="1">HYR1</strain>
    </source>
</reference>
<dbReference type="EMBL" id="REGN01007439">
    <property type="protein sequence ID" value="RNA06301.1"/>
    <property type="molecule type" value="Genomic_DNA"/>
</dbReference>
<keyword evidence="2" id="KW-1185">Reference proteome</keyword>
<evidence type="ECO:0000313" key="1">
    <source>
        <dbReference type="EMBL" id="RNA06301.1"/>
    </source>
</evidence>
<dbReference type="AlphaFoldDB" id="A0A3M7Q5L8"/>
<proteinExistence type="predicted"/>
<sequence length="96" mass="11739">MICFAFYIEFCSFKATDFFLSRKFHFQKLSPHLDLTFTFDLLFKGFTVKKQQIKRAFFLFILYKCFKFKFEIKKNINQSIQFDFLSADQKFRGCQF</sequence>
<comment type="caution">
    <text evidence="1">The sequence shown here is derived from an EMBL/GenBank/DDBJ whole genome shotgun (WGS) entry which is preliminary data.</text>
</comment>